<feature type="non-terminal residue" evidence="2">
    <location>
        <position position="207"/>
    </location>
</feature>
<dbReference type="AlphaFoldDB" id="A0A699YRV3"/>
<evidence type="ECO:0000313" key="2">
    <source>
        <dbReference type="EMBL" id="GFH08989.1"/>
    </source>
</evidence>
<name>A0A699YRV3_HAELA</name>
<evidence type="ECO:0000259" key="1">
    <source>
        <dbReference type="Pfam" id="PF04083"/>
    </source>
</evidence>
<comment type="caution">
    <text evidence="2">The sequence shown here is derived from an EMBL/GenBank/DDBJ whole genome shotgun (WGS) entry which is preliminary data.</text>
</comment>
<feature type="domain" description="Partial AB-hydrolase lipase" evidence="1">
    <location>
        <begin position="91"/>
        <end position="155"/>
    </location>
</feature>
<gene>
    <name evidence="2" type="ORF">HaLaN_04045</name>
</gene>
<organism evidence="2 3">
    <name type="scientific">Haematococcus lacustris</name>
    <name type="common">Green alga</name>
    <name type="synonym">Haematococcus pluvialis</name>
    <dbReference type="NCBI Taxonomy" id="44745"/>
    <lineage>
        <taxon>Eukaryota</taxon>
        <taxon>Viridiplantae</taxon>
        <taxon>Chlorophyta</taxon>
        <taxon>core chlorophytes</taxon>
        <taxon>Chlorophyceae</taxon>
        <taxon>CS clade</taxon>
        <taxon>Chlamydomonadales</taxon>
        <taxon>Haematococcaceae</taxon>
        <taxon>Haematococcus</taxon>
    </lineage>
</organism>
<dbReference type="PANTHER" id="PTHR11005">
    <property type="entry name" value="LYSOSOMAL ACID LIPASE-RELATED"/>
    <property type="match status" value="1"/>
</dbReference>
<keyword evidence="3" id="KW-1185">Reference proteome</keyword>
<dbReference type="EMBL" id="BLLF01000200">
    <property type="protein sequence ID" value="GFH08989.1"/>
    <property type="molecule type" value="Genomic_DNA"/>
</dbReference>
<accession>A0A699YRV3</accession>
<protein>
    <submittedName>
        <fullName evidence="2">Lipase</fullName>
    </submittedName>
</protein>
<reference evidence="2 3" key="1">
    <citation type="submission" date="2020-02" db="EMBL/GenBank/DDBJ databases">
        <title>Draft genome sequence of Haematococcus lacustris strain NIES-144.</title>
        <authorList>
            <person name="Morimoto D."/>
            <person name="Nakagawa S."/>
            <person name="Yoshida T."/>
            <person name="Sawayama S."/>
        </authorList>
    </citation>
    <scope>NUCLEOTIDE SEQUENCE [LARGE SCALE GENOMIC DNA]</scope>
    <source>
        <strain evidence="2 3">NIES-144</strain>
    </source>
</reference>
<dbReference type="SUPFAM" id="SSF53474">
    <property type="entry name" value="alpha/beta-Hydrolases"/>
    <property type="match status" value="1"/>
</dbReference>
<evidence type="ECO:0000313" key="3">
    <source>
        <dbReference type="Proteomes" id="UP000485058"/>
    </source>
</evidence>
<dbReference type="InterPro" id="IPR029058">
    <property type="entry name" value="AB_hydrolase_fold"/>
</dbReference>
<proteinExistence type="predicted"/>
<dbReference type="GO" id="GO:0006629">
    <property type="term" value="P:lipid metabolic process"/>
    <property type="evidence" value="ECO:0007669"/>
    <property type="project" value="InterPro"/>
</dbReference>
<dbReference type="Proteomes" id="UP000485058">
    <property type="component" value="Unassembled WGS sequence"/>
</dbReference>
<dbReference type="Gene3D" id="3.40.50.1820">
    <property type="entry name" value="alpha/beta hydrolase"/>
    <property type="match status" value="1"/>
</dbReference>
<dbReference type="InterPro" id="IPR006693">
    <property type="entry name" value="AB_hydrolase_lipase"/>
</dbReference>
<dbReference type="Pfam" id="PF04083">
    <property type="entry name" value="Abhydro_lipase"/>
    <property type="match status" value="1"/>
</dbReference>
<sequence>MVDHVGKQLETAFSNMLTLLFAGRLKKSVSLAGAKVLVGTEEHRRRFGFWGLGGGHLPSWSKRECTYVRRMVCGLEVTWLVGEVLLPAGSGYELTEHFATTLDGYILRIFRLQHPSSQAAALAPGNSSTPARLMPRPVALLQHALLDSSAGWLLQGPGNSLACSLALEGWDVWLGNVRGNRFSRNHTHLSAADQEFWAYSWDHHAAL</sequence>
<feature type="non-terminal residue" evidence="2">
    <location>
        <position position="1"/>
    </location>
</feature>